<dbReference type="AlphaFoldDB" id="A0A9N9S5Y5"/>
<comment type="similarity">
    <text evidence="2">Belongs to the ERF4 family.</text>
</comment>
<dbReference type="InterPro" id="IPR051371">
    <property type="entry name" value="Ras_palmitoyltransferase"/>
</dbReference>
<dbReference type="Proteomes" id="UP001153620">
    <property type="component" value="Chromosome 3"/>
</dbReference>
<sequence>MSQTPLQPNYTKVFIQRDYSEGCSVQFQNRFPQELEGRIDRASFERTIAKINEYFIEAEKGNCSTFCEGFCACFSAYLIYLFTETHYEKCLRKVSAYISMQNELVYNPKGLNLTDPVNRGLRVIEISSSLNDRLST</sequence>
<name>A0A9N9S5Y5_9DIPT</name>
<evidence type="ECO:0000313" key="8">
    <source>
        <dbReference type="EMBL" id="CAG9809923.1"/>
    </source>
</evidence>
<comment type="subunit">
    <text evidence="3">Interacts with ERF2.</text>
</comment>
<dbReference type="PANTHER" id="PTHR13254:SF0">
    <property type="entry name" value="GOLGIN SUBFAMILY A MEMBER 7_ERF4 DOMAIN-CONTAINING PROTEIN"/>
    <property type="match status" value="1"/>
</dbReference>
<evidence type="ECO:0000256" key="2">
    <source>
        <dbReference type="ARBA" id="ARBA00007732"/>
    </source>
</evidence>
<dbReference type="GO" id="GO:0005789">
    <property type="term" value="C:endoplasmic reticulum membrane"/>
    <property type="evidence" value="ECO:0007669"/>
    <property type="project" value="UniProtKB-SubCell"/>
</dbReference>
<organism evidence="8 9">
    <name type="scientific">Chironomus riparius</name>
    <dbReference type="NCBI Taxonomy" id="315576"/>
    <lineage>
        <taxon>Eukaryota</taxon>
        <taxon>Metazoa</taxon>
        <taxon>Ecdysozoa</taxon>
        <taxon>Arthropoda</taxon>
        <taxon>Hexapoda</taxon>
        <taxon>Insecta</taxon>
        <taxon>Pterygota</taxon>
        <taxon>Neoptera</taxon>
        <taxon>Endopterygota</taxon>
        <taxon>Diptera</taxon>
        <taxon>Nematocera</taxon>
        <taxon>Chironomoidea</taxon>
        <taxon>Chironomidae</taxon>
        <taxon>Chironominae</taxon>
        <taxon>Chironomus</taxon>
    </lineage>
</organism>
<evidence type="ECO:0000313" key="9">
    <source>
        <dbReference type="Proteomes" id="UP001153620"/>
    </source>
</evidence>
<evidence type="ECO:0000259" key="7">
    <source>
        <dbReference type="Pfam" id="PF10256"/>
    </source>
</evidence>
<accession>A0A9N9S5Y5</accession>
<dbReference type="GO" id="GO:0006612">
    <property type="term" value="P:protein targeting to membrane"/>
    <property type="evidence" value="ECO:0007669"/>
    <property type="project" value="TreeGrafter"/>
</dbReference>
<reference evidence="8" key="1">
    <citation type="submission" date="2022-01" db="EMBL/GenBank/DDBJ databases">
        <authorList>
            <person name="King R."/>
        </authorList>
    </citation>
    <scope>NUCLEOTIDE SEQUENCE</scope>
</reference>
<feature type="domain" description="Golgin subfamily A member 7/ERF4" evidence="7">
    <location>
        <begin position="13"/>
        <end position="125"/>
    </location>
</feature>
<dbReference type="InterPro" id="IPR019383">
    <property type="entry name" value="Golgin_A_7/ERF4"/>
</dbReference>
<gene>
    <name evidence="8" type="ORF">CHIRRI_LOCUS12743</name>
</gene>
<evidence type="ECO:0000256" key="1">
    <source>
        <dbReference type="ARBA" id="ARBA00004406"/>
    </source>
</evidence>
<dbReference type="Pfam" id="PF10256">
    <property type="entry name" value="Erf4"/>
    <property type="match status" value="1"/>
</dbReference>
<keyword evidence="6" id="KW-0472">Membrane</keyword>
<evidence type="ECO:0000256" key="3">
    <source>
        <dbReference type="ARBA" id="ARBA00011396"/>
    </source>
</evidence>
<protein>
    <recommendedName>
        <fullName evidence="4">Ras modification protein ERF4</fullName>
    </recommendedName>
</protein>
<dbReference type="OrthoDB" id="2190159at2759"/>
<comment type="subcellular location">
    <subcellularLocation>
        <location evidence="1">Endoplasmic reticulum membrane</location>
        <topology evidence="1">Peripheral membrane protein</topology>
    </subcellularLocation>
</comment>
<keyword evidence="5" id="KW-0256">Endoplasmic reticulum</keyword>
<evidence type="ECO:0000256" key="6">
    <source>
        <dbReference type="ARBA" id="ARBA00023136"/>
    </source>
</evidence>
<evidence type="ECO:0000256" key="5">
    <source>
        <dbReference type="ARBA" id="ARBA00022824"/>
    </source>
</evidence>
<reference evidence="8" key="2">
    <citation type="submission" date="2022-10" db="EMBL/GenBank/DDBJ databases">
        <authorList>
            <consortium name="ENA_rothamsted_submissions"/>
            <consortium name="culmorum"/>
            <person name="King R."/>
        </authorList>
    </citation>
    <scope>NUCLEOTIDE SEQUENCE</scope>
</reference>
<keyword evidence="9" id="KW-1185">Reference proteome</keyword>
<dbReference type="EMBL" id="OU895879">
    <property type="protein sequence ID" value="CAG9809923.1"/>
    <property type="molecule type" value="Genomic_DNA"/>
</dbReference>
<evidence type="ECO:0000256" key="4">
    <source>
        <dbReference type="ARBA" id="ARBA00018463"/>
    </source>
</evidence>
<proteinExistence type="inferred from homology"/>
<dbReference type="PANTHER" id="PTHR13254">
    <property type="entry name" value="GOLGI AUTOANTIGEN, GOLGIN SUBFAMILY A, 7"/>
    <property type="match status" value="1"/>
</dbReference>
<dbReference type="GO" id="GO:0002178">
    <property type="term" value="C:palmitoyltransferase complex"/>
    <property type="evidence" value="ECO:0007669"/>
    <property type="project" value="TreeGrafter"/>
</dbReference>